<comment type="function">
    <text evidence="4">Formation of pseudouridine at positions 38, 39 and 40 in the anticodon stem and loop of transfer RNAs.</text>
</comment>
<dbReference type="Gene3D" id="3.30.70.580">
    <property type="entry name" value="Pseudouridine synthase I, catalytic domain, N-terminal subdomain"/>
    <property type="match status" value="1"/>
</dbReference>
<dbReference type="Gene3D" id="3.30.70.660">
    <property type="entry name" value="Pseudouridine synthase I, catalytic domain, C-terminal subdomain"/>
    <property type="match status" value="1"/>
</dbReference>
<gene>
    <name evidence="4 9" type="primary">truA</name>
    <name evidence="9" type="ORF">BSF38_04754</name>
</gene>
<comment type="subunit">
    <text evidence="4">Homodimer.</text>
</comment>
<sequence>MMRNIKLTIAYDGTDFHGWQRQPDLRTVQQVLNEAIEQLTGSRPRTTASSRTDAGVHAMGQVVQFLTASRHGPEVFVKALNAILPHDVRVLEACEKPQVFHATLDVRSKRYRYRIDNAWIANPFELRYAWHVFHRLDVDAMNRASEALLGCHDFRSFETDWPNRMSSVRTIFDVVTIREGDLVFVEVEADGFLYNMVRTIAGTLSFVGSGKRPEGWVGDVLRAENRIEAGPTAPPHGLFLLRVDYGDARKAGSE</sequence>
<reference evidence="10" key="1">
    <citation type="submission" date="2016-12" db="EMBL/GenBank/DDBJ databases">
        <title>Comparative genomics of four Isosphaeraceae planctomycetes: a common pool of plasmids and glycoside hydrolase genes.</title>
        <authorList>
            <person name="Ivanova A."/>
        </authorList>
    </citation>
    <scope>NUCLEOTIDE SEQUENCE [LARGE SCALE GENOMIC DNA]</scope>
    <source>
        <strain evidence="10">PX4</strain>
    </source>
</reference>
<dbReference type="InterPro" id="IPR020097">
    <property type="entry name" value="PsdUridine_synth_TruA_a/b_dom"/>
</dbReference>
<dbReference type="PIRSF" id="PIRSF001430">
    <property type="entry name" value="tRNA_psdUrid_synth"/>
    <property type="match status" value="1"/>
</dbReference>
<dbReference type="GO" id="GO:0003723">
    <property type="term" value="F:RNA binding"/>
    <property type="evidence" value="ECO:0007669"/>
    <property type="project" value="InterPro"/>
</dbReference>
<comment type="catalytic activity">
    <reaction evidence="4 7">
        <text>uridine(38/39/40) in tRNA = pseudouridine(38/39/40) in tRNA</text>
        <dbReference type="Rhea" id="RHEA:22376"/>
        <dbReference type="Rhea" id="RHEA-COMP:10085"/>
        <dbReference type="Rhea" id="RHEA-COMP:10087"/>
        <dbReference type="ChEBI" id="CHEBI:65314"/>
        <dbReference type="ChEBI" id="CHEBI:65315"/>
        <dbReference type="EC" id="5.4.99.12"/>
    </reaction>
</comment>
<dbReference type="HAMAP" id="MF_00171">
    <property type="entry name" value="TruA"/>
    <property type="match status" value="1"/>
</dbReference>
<feature type="domain" description="Pseudouridine synthase I TruA alpha/beta" evidence="8">
    <location>
        <begin position="144"/>
        <end position="245"/>
    </location>
</feature>
<dbReference type="NCBIfam" id="TIGR00071">
    <property type="entry name" value="hisT_truA"/>
    <property type="match status" value="1"/>
</dbReference>
<dbReference type="PANTHER" id="PTHR11142">
    <property type="entry name" value="PSEUDOURIDYLATE SYNTHASE"/>
    <property type="match status" value="1"/>
</dbReference>
<name>A0A1U7CW90_9BACT</name>
<comment type="similarity">
    <text evidence="1 4 7">Belongs to the tRNA pseudouridine synthase TruA family.</text>
</comment>
<dbReference type="InterPro" id="IPR020094">
    <property type="entry name" value="TruA/RsuA/RluB/E/F_N"/>
</dbReference>
<evidence type="ECO:0000256" key="5">
    <source>
        <dbReference type="PIRSR" id="PIRSR001430-1"/>
    </source>
</evidence>
<evidence type="ECO:0000313" key="9">
    <source>
        <dbReference type="EMBL" id="APW63191.1"/>
    </source>
</evidence>
<dbReference type="SUPFAM" id="SSF55120">
    <property type="entry name" value="Pseudouridine synthase"/>
    <property type="match status" value="1"/>
</dbReference>
<keyword evidence="10" id="KW-1185">Reference proteome</keyword>
<dbReference type="FunFam" id="3.30.70.580:FF:000001">
    <property type="entry name" value="tRNA pseudouridine synthase A"/>
    <property type="match status" value="1"/>
</dbReference>
<feature type="active site" description="Nucleophile" evidence="4 5">
    <location>
        <position position="53"/>
    </location>
</feature>
<dbReference type="RefSeq" id="WP_237170584.1">
    <property type="nucleotide sequence ID" value="NZ_CP019082.1"/>
</dbReference>
<evidence type="ECO:0000256" key="7">
    <source>
        <dbReference type="RuleBase" id="RU003792"/>
    </source>
</evidence>
<dbReference type="GO" id="GO:0160147">
    <property type="term" value="F:tRNA pseudouridine(38-40) synthase activity"/>
    <property type="evidence" value="ECO:0007669"/>
    <property type="project" value="UniProtKB-EC"/>
</dbReference>
<dbReference type="PANTHER" id="PTHR11142:SF0">
    <property type="entry name" value="TRNA PSEUDOURIDINE SYNTHASE-LIKE 1"/>
    <property type="match status" value="1"/>
</dbReference>
<evidence type="ECO:0000313" key="10">
    <source>
        <dbReference type="Proteomes" id="UP000186309"/>
    </source>
</evidence>
<dbReference type="KEGG" id="pbor:BSF38_04754"/>
<accession>A0A1U7CW90</accession>
<evidence type="ECO:0000256" key="6">
    <source>
        <dbReference type="PIRSR" id="PIRSR001430-2"/>
    </source>
</evidence>
<protein>
    <recommendedName>
        <fullName evidence="4">tRNA pseudouridine synthase A</fullName>
        <ecNumber evidence="4">5.4.99.12</ecNumber>
    </recommendedName>
    <alternativeName>
        <fullName evidence="4">tRNA pseudouridine(38-40) synthase</fullName>
    </alternativeName>
    <alternativeName>
        <fullName evidence="4">tRNA pseudouridylate synthase I</fullName>
    </alternativeName>
    <alternativeName>
        <fullName evidence="4">tRNA-uridine isomerase I</fullName>
    </alternativeName>
</protein>
<dbReference type="STRING" id="1387353.BSF38_04754"/>
<organism evidence="9 10">
    <name type="scientific">Paludisphaera borealis</name>
    <dbReference type="NCBI Taxonomy" id="1387353"/>
    <lineage>
        <taxon>Bacteria</taxon>
        <taxon>Pseudomonadati</taxon>
        <taxon>Planctomycetota</taxon>
        <taxon>Planctomycetia</taxon>
        <taxon>Isosphaerales</taxon>
        <taxon>Isosphaeraceae</taxon>
        <taxon>Paludisphaera</taxon>
    </lineage>
</organism>
<dbReference type="InterPro" id="IPR020095">
    <property type="entry name" value="PsdUridine_synth_TruA_C"/>
</dbReference>
<evidence type="ECO:0000256" key="1">
    <source>
        <dbReference type="ARBA" id="ARBA00009375"/>
    </source>
</evidence>
<proteinExistence type="inferred from homology"/>
<dbReference type="AlphaFoldDB" id="A0A1U7CW90"/>
<dbReference type="CDD" id="cd02570">
    <property type="entry name" value="PseudoU_synth_EcTruA"/>
    <property type="match status" value="1"/>
</dbReference>
<dbReference type="EC" id="5.4.99.12" evidence="4"/>
<dbReference type="Proteomes" id="UP000186309">
    <property type="component" value="Chromosome"/>
</dbReference>
<keyword evidence="2 4" id="KW-0819">tRNA processing</keyword>
<evidence type="ECO:0000256" key="4">
    <source>
        <dbReference type="HAMAP-Rule" id="MF_00171"/>
    </source>
</evidence>
<evidence type="ECO:0000256" key="3">
    <source>
        <dbReference type="ARBA" id="ARBA00023235"/>
    </source>
</evidence>
<dbReference type="InterPro" id="IPR020103">
    <property type="entry name" value="PsdUridine_synth_cat_dom_sf"/>
</dbReference>
<comment type="caution">
    <text evidence="4">Lacks conserved residue(s) required for the propagation of feature annotation.</text>
</comment>
<feature type="domain" description="Pseudouridine synthase I TruA alpha/beta" evidence="8">
    <location>
        <begin position="10"/>
        <end position="101"/>
    </location>
</feature>
<dbReference type="GO" id="GO:0031119">
    <property type="term" value="P:tRNA pseudouridine synthesis"/>
    <property type="evidence" value="ECO:0007669"/>
    <property type="project" value="UniProtKB-UniRule"/>
</dbReference>
<dbReference type="Pfam" id="PF01416">
    <property type="entry name" value="PseudoU_synth_1"/>
    <property type="match status" value="2"/>
</dbReference>
<evidence type="ECO:0000256" key="2">
    <source>
        <dbReference type="ARBA" id="ARBA00022694"/>
    </source>
</evidence>
<feature type="binding site" evidence="4 6">
    <location>
        <position position="111"/>
    </location>
    <ligand>
        <name>substrate</name>
    </ligand>
</feature>
<dbReference type="InterPro" id="IPR001406">
    <property type="entry name" value="PsdUridine_synth_TruA"/>
</dbReference>
<evidence type="ECO:0000259" key="8">
    <source>
        <dbReference type="Pfam" id="PF01416"/>
    </source>
</evidence>
<keyword evidence="3 4" id="KW-0413">Isomerase</keyword>
<dbReference type="EMBL" id="CP019082">
    <property type="protein sequence ID" value="APW63191.1"/>
    <property type="molecule type" value="Genomic_DNA"/>
</dbReference>